<feature type="compositionally biased region" description="Acidic residues" evidence="1">
    <location>
        <begin position="689"/>
        <end position="706"/>
    </location>
</feature>
<feature type="compositionally biased region" description="Basic and acidic residues" evidence="1">
    <location>
        <begin position="761"/>
        <end position="794"/>
    </location>
</feature>
<sequence>MAGKHRKVAERTRRVAVVTAATATATALTVGAAAPTPPPRPEEHYLRLVEQTVDLSASVSPFGPPGTHSDVTRGAGKTAYKSVQDFIESYERALVRNFNIAGGLGLNLQDLLTGIPAGLLDEVLGAIPIDLSPLLDEVLPNLLVRPLIDLLSMLGITDGAGNVTLSGLLGIIGLDLSDPLNLSGLDIPGVKFVTAGEPFALLKMISGLDLGWTPGTANAVADAINSAPYLSVGVEELLDGILDLADAAVENIPAVGPLLAVVTNLIDVLTPDLGLDVIDVRIPITIGYGFGAMATGSAYHQVLADLVNQPRVGAGGGPLGSLTILPLILANNVGRANGGMLARFYPLFERLGIDIISPDVATSNRGVGIPVLGTGIELGAGNLIPIKVDATVQYQPYSDFAAWPNPFTLFNNLLAGTIGAAYIMRGVELDSALDQILGEVSETVADALNLGTPLALNVYLTLATRTLPLLEPLYLLGDVLNMVSFGTLGTIPIRLANALSPALTSLVNLGYTDVVRNPDGTYTRTLDDPDTATPFLSFPKVNWGRAMNDVLTSLMNGFHKEFISGNPTAAPPNVLENIGKLIQTLTRGLNMGGLAAGLQEGIDDLVGGLTGQAARQAANASRTLAAAAGELPDSEPKLVTLSVQPDGDVSTGKHAAAPDAEVPADSGSAPRHAAPEPESADAEKSPEDVAVDAAEDVTEDAAEEPSSDAVEPAVDAEAEDADAVEQPAAKKDPVRKIVRDLKKAFTPKKKQPAESTADSDADAKAPKKSDSKKTETTKADTDTSGSERADKAAA</sequence>
<name>A0A1Q4HHE1_9MYCO</name>
<feature type="region of interest" description="Disordered" evidence="1">
    <location>
        <begin position="640"/>
        <end position="794"/>
    </location>
</feature>
<organism evidence="2 3">
    <name type="scientific">Mycolicibacterium diernhoferi</name>
    <dbReference type="NCBI Taxonomy" id="1801"/>
    <lineage>
        <taxon>Bacteria</taxon>
        <taxon>Bacillati</taxon>
        <taxon>Actinomycetota</taxon>
        <taxon>Actinomycetes</taxon>
        <taxon>Mycobacteriales</taxon>
        <taxon>Mycobacteriaceae</taxon>
        <taxon>Mycolicibacterium</taxon>
    </lineage>
</organism>
<feature type="compositionally biased region" description="Acidic residues" evidence="1">
    <location>
        <begin position="714"/>
        <end position="723"/>
    </location>
</feature>
<dbReference type="OrthoDB" id="4666565at2"/>
<dbReference type="RefSeq" id="WP_073855363.1">
    <property type="nucleotide sequence ID" value="NZ_BAAATC010000015.1"/>
</dbReference>
<dbReference type="AlphaFoldDB" id="A0A1Q4HHE1"/>
<dbReference type="EMBL" id="PDCR01000050">
    <property type="protein sequence ID" value="PEG51481.1"/>
    <property type="molecule type" value="Genomic_DNA"/>
</dbReference>
<proteinExistence type="predicted"/>
<evidence type="ECO:0000313" key="3">
    <source>
        <dbReference type="Proteomes" id="UP000220340"/>
    </source>
</evidence>
<reference evidence="2 3" key="1">
    <citation type="submission" date="2017-10" db="EMBL/GenBank/DDBJ databases">
        <title>The new phylogeny of genus Mycobacterium.</title>
        <authorList>
            <person name="Tortoli E."/>
            <person name="Trovato A."/>
            <person name="Cirillo D.M."/>
        </authorList>
    </citation>
    <scope>NUCLEOTIDE SEQUENCE [LARGE SCALE GENOMIC DNA]</scope>
    <source>
        <strain evidence="2 3">IP141170001</strain>
    </source>
</reference>
<evidence type="ECO:0000313" key="2">
    <source>
        <dbReference type="EMBL" id="PEG51481.1"/>
    </source>
</evidence>
<accession>A0A1Q4HHE1</accession>
<gene>
    <name evidence="2" type="ORF">CRI78_26225</name>
</gene>
<keyword evidence="3" id="KW-1185">Reference proteome</keyword>
<comment type="caution">
    <text evidence="2">The sequence shown here is derived from an EMBL/GenBank/DDBJ whole genome shotgun (WGS) entry which is preliminary data.</text>
</comment>
<feature type="compositionally biased region" description="Basic and acidic residues" evidence="1">
    <location>
        <begin position="728"/>
        <end position="743"/>
    </location>
</feature>
<dbReference type="STRING" id="1801.BRW64_06315"/>
<dbReference type="Proteomes" id="UP000220340">
    <property type="component" value="Unassembled WGS sequence"/>
</dbReference>
<protein>
    <submittedName>
        <fullName evidence="2">Uncharacterized protein</fullName>
    </submittedName>
</protein>
<evidence type="ECO:0000256" key="1">
    <source>
        <dbReference type="SAM" id="MobiDB-lite"/>
    </source>
</evidence>